<dbReference type="GO" id="GO:0061343">
    <property type="term" value="P:cell adhesion involved in heart morphogenesis"/>
    <property type="evidence" value="ECO:0007669"/>
    <property type="project" value="TreeGrafter"/>
</dbReference>
<accession>A0A8K1G394</accession>
<dbReference type="Proteomes" id="UP000796761">
    <property type="component" value="Unassembled WGS sequence"/>
</dbReference>
<evidence type="ECO:0000313" key="1">
    <source>
        <dbReference type="EMBL" id="TRZ10871.1"/>
    </source>
</evidence>
<dbReference type="EMBL" id="SWJQ01000792">
    <property type="protein sequence ID" value="TRZ10871.1"/>
    <property type="molecule type" value="Genomic_DNA"/>
</dbReference>
<keyword evidence="2" id="KW-1185">Reference proteome</keyword>
<dbReference type="PANTHER" id="PTHR33395:SF22">
    <property type="entry name" value="REVERSE TRANSCRIPTASE DOMAIN-CONTAINING PROTEIN"/>
    <property type="match status" value="1"/>
</dbReference>
<dbReference type="OrthoDB" id="416454at2759"/>
<protein>
    <submittedName>
        <fullName evidence="1">Uncharacterized protein</fullName>
    </submittedName>
</protein>
<evidence type="ECO:0000313" key="2">
    <source>
        <dbReference type="Proteomes" id="UP000796761"/>
    </source>
</evidence>
<gene>
    <name evidence="1" type="ORF">HGM15179_016234</name>
</gene>
<dbReference type="GO" id="GO:0007508">
    <property type="term" value="P:larval heart development"/>
    <property type="evidence" value="ECO:0007669"/>
    <property type="project" value="TreeGrafter"/>
</dbReference>
<reference evidence="1" key="1">
    <citation type="submission" date="2019-04" db="EMBL/GenBank/DDBJ databases">
        <title>Genome assembly of Zosterops borbonicus 15179.</title>
        <authorList>
            <person name="Leroy T."/>
            <person name="Anselmetti Y."/>
            <person name="Tilak M.-K."/>
            <person name="Nabholz B."/>
        </authorList>
    </citation>
    <scope>NUCLEOTIDE SEQUENCE</scope>
    <source>
        <strain evidence="1">HGM_15179</strain>
        <tissue evidence="1">Muscle</tissue>
    </source>
</reference>
<proteinExistence type="predicted"/>
<sequence length="72" mass="8280">MDIRRGAEDWKKANVTLVFKRGKKEDPGNYQPVSLTTIPGKVTEHLILETFSMHMDDKMMIRSHQHGEITLA</sequence>
<name>A0A8K1G394_9PASS</name>
<dbReference type="GO" id="GO:0031012">
    <property type="term" value="C:extracellular matrix"/>
    <property type="evidence" value="ECO:0007669"/>
    <property type="project" value="TreeGrafter"/>
</dbReference>
<comment type="caution">
    <text evidence="1">The sequence shown here is derived from an EMBL/GenBank/DDBJ whole genome shotgun (WGS) entry which is preliminary data.</text>
</comment>
<organism evidence="1 2">
    <name type="scientific">Zosterops borbonicus</name>
    <dbReference type="NCBI Taxonomy" id="364589"/>
    <lineage>
        <taxon>Eukaryota</taxon>
        <taxon>Metazoa</taxon>
        <taxon>Chordata</taxon>
        <taxon>Craniata</taxon>
        <taxon>Vertebrata</taxon>
        <taxon>Euteleostomi</taxon>
        <taxon>Archelosauria</taxon>
        <taxon>Archosauria</taxon>
        <taxon>Dinosauria</taxon>
        <taxon>Saurischia</taxon>
        <taxon>Theropoda</taxon>
        <taxon>Coelurosauria</taxon>
        <taxon>Aves</taxon>
        <taxon>Neognathae</taxon>
        <taxon>Neoaves</taxon>
        <taxon>Telluraves</taxon>
        <taxon>Australaves</taxon>
        <taxon>Passeriformes</taxon>
        <taxon>Sylvioidea</taxon>
        <taxon>Zosteropidae</taxon>
        <taxon>Zosterops</taxon>
    </lineage>
</organism>
<dbReference type="AlphaFoldDB" id="A0A8K1G394"/>
<dbReference type="PANTHER" id="PTHR33395">
    <property type="entry name" value="TRANSCRIPTASE, PUTATIVE-RELATED-RELATED"/>
    <property type="match status" value="1"/>
</dbReference>